<dbReference type="KEGG" id="vpy:HZI73_19350"/>
<keyword evidence="2" id="KW-1185">Reference proteome</keyword>
<dbReference type="RefSeq" id="WP_212695013.1">
    <property type="nucleotide sequence ID" value="NZ_CP058649.1"/>
</dbReference>
<protein>
    <submittedName>
        <fullName evidence="1">Uncharacterized protein</fullName>
    </submittedName>
</protein>
<dbReference type="AlphaFoldDB" id="A0A8J8MMQ6"/>
<dbReference type="Proteomes" id="UP000683246">
    <property type="component" value="Chromosome"/>
</dbReference>
<evidence type="ECO:0000313" key="2">
    <source>
        <dbReference type="Proteomes" id="UP000683246"/>
    </source>
</evidence>
<evidence type="ECO:0000313" key="1">
    <source>
        <dbReference type="EMBL" id="QUI24319.1"/>
    </source>
</evidence>
<organism evidence="1 2">
    <name type="scientific">Vallitalea pronyensis</name>
    <dbReference type="NCBI Taxonomy" id="1348613"/>
    <lineage>
        <taxon>Bacteria</taxon>
        <taxon>Bacillati</taxon>
        <taxon>Bacillota</taxon>
        <taxon>Clostridia</taxon>
        <taxon>Lachnospirales</taxon>
        <taxon>Vallitaleaceae</taxon>
        <taxon>Vallitalea</taxon>
    </lineage>
</organism>
<name>A0A8J8MMQ6_9FIRM</name>
<accession>A0A8J8MMQ6</accession>
<proteinExistence type="predicted"/>
<sequence>MDTLMNYCETAKECSAYNPRENVESLSNSTIESTSCLNCKNWENSHCTLDLYDQINETE</sequence>
<dbReference type="EMBL" id="CP058649">
    <property type="protein sequence ID" value="QUI24319.1"/>
    <property type="molecule type" value="Genomic_DNA"/>
</dbReference>
<gene>
    <name evidence="1" type="ORF">HZI73_19350</name>
</gene>
<reference evidence="1" key="1">
    <citation type="submission" date="2020-07" db="EMBL/GenBank/DDBJ databases">
        <title>Vallitalea pronyensis genome.</title>
        <authorList>
            <person name="Postec A."/>
        </authorList>
    </citation>
    <scope>NUCLEOTIDE SEQUENCE</scope>
    <source>
        <strain evidence="1">FatNI3</strain>
    </source>
</reference>